<dbReference type="EMBL" id="CTRP01000014">
    <property type="protein sequence ID" value="CQR73837.1"/>
    <property type="molecule type" value="Genomic_DNA"/>
</dbReference>
<dbReference type="AlphaFoldDB" id="A0A0U1L2C6"/>
<accession>A0A0U1L2C6</accession>
<proteinExistence type="predicted"/>
<keyword evidence="2" id="KW-1185">Reference proteome</keyword>
<evidence type="ECO:0000313" key="2">
    <source>
        <dbReference type="Proteomes" id="UP000049855"/>
    </source>
</evidence>
<evidence type="ECO:0000313" key="1">
    <source>
        <dbReference type="EMBL" id="CQR73837.1"/>
    </source>
</evidence>
<gene>
    <name evidence="1" type="ORF">SpAn4DRAFT_0299</name>
</gene>
<dbReference type="Proteomes" id="UP000049855">
    <property type="component" value="Unassembled WGS sequence"/>
</dbReference>
<organism evidence="1 2">
    <name type="scientific">Sporomusa ovata</name>
    <dbReference type="NCBI Taxonomy" id="2378"/>
    <lineage>
        <taxon>Bacteria</taxon>
        <taxon>Bacillati</taxon>
        <taxon>Bacillota</taxon>
        <taxon>Negativicutes</taxon>
        <taxon>Selenomonadales</taxon>
        <taxon>Sporomusaceae</taxon>
        <taxon>Sporomusa</taxon>
    </lineage>
</organism>
<protein>
    <submittedName>
        <fullName evidence="1">Uncharacterized protein</fullName>
    </submittedName>
</protein>
<sequence length="102" mass="12175">MIVVDKAIAEKDYQQVEKLCKEAIEKKIYGHFNRPAPWAYYLEQIYAETGKQDELTETVRYILFQWDTAYFMKLKNIYQQQGVWKRQRRTALAGAFEEIASE</sequence>
<dbReference type="RefSeq" id="WP_021171092.1">
    <property type="nucleotide sequence ID" value="NZ_CTRP01000014.1"/>
</dbReference>
<reference evidence="2" key="1">
    <citation type="submission" date="2015-03" db="EMBL/GenBank/DDBJ databases">
        <authorList>
            <person name="Nijsse Bart"/>
        </authorList>
    </citation>
    <scope>NUCLEOTIDE SEQUENCE [LARGE SCALE GENOMIC DNA]</scope>
</reference>
<name>A0A0U1L2C6_9FIRM</name>